<dbReference type="Proteomes" id="UP001465755">
    <property type="component" value="Unassembled WGS sequence"/>
</dbReference>
<sequence>MKTRAKNTIRMTKRRSQASCRLSDFHTEALAATVGKVEPRLIPKAARQAACHPAAVRSNRVGRPERAVLVKAERASQRTRQPSCWLQSFVEGTGEPQPEEGHILICAASAASAGTAHCHICRAIKGGHETTSADARPGSPQASDKLHVDGRRDDGRAPVVSPIRMVSPLPGPRHPPVIPAPAVHASEAAEAEMPAKPHRTCRRSLPAHWQKLERGAVADAKDLDYSASDDESQDSELAEGLYTGAPVDMQAYWEVLHEAAPHKRPALWRQMQQIVLQATAAQALRVLKALVRQQTCQNSTKEASSSSVQITSGISYLVASRGQQGSNRGQMAPLPHMVIRPCCAPAKRSQLQDDMLALLQQQASVSTVLPWKDAADDGQIKQYLLEPSQRADITSAQGAKLARRDGSLV</sequence>
<evidence type="ECO:0000256" key="1">
    <source>
        <dbReference type="SAM" id="MobiDB-lite"/>
    </source>
</evidence>
<evidence type="ECO:0000313" key="3">
    <source>
        <dbReference type="Proteomes" id="UP001465755"/>
    </source>
</evidence>
<feature type="region of interest" description="Disordered" evidence="1">
    <location>
        <begin position="129"/>
        <end position="158"/>
    </location>
</feature>
<name>A0AAW1P1Z1_9CHLO</name>
<feature type="compositionally biased region" description="Basic and acidic residues" evidence="1">
    <location>
        <begin position="144"/>
        <end position="156"/>
    </location>
</feature>
<protein>
    <submittedName>
        <fullName evidence="2">Uncharacterized protein</fullName>
    </submittedName>
</protein>
<dbReference type="EMBL" id="JALJOQ010000065">
    <property type="protein sequence ID" value="KAK9802918.1"/>
    <property type="molecule type" value="Genomic_DNA"/>
</dbReference>
<reference evidence="2 3" key="1">
    <citation type="journal article" date="2024" name="Nat. Commun.">
        <title>Phylogenomics reveals the evolutionary origins of lichenization in chlorophyte algae.</title>
        <authorList>
            <person name="Puginier C."/>
            <person name="Libourel C."/>
            <person name="Otte J."/>
            <person name="Skaloud P."/>
            <person name="Haon M."/>
            <person name="Grisel S."/>
            <person name="Petersen M."/>
            <person name="Berrin J.G."/>
            <person name="Delaux P.M."/>
            <person name="Dal Grande F."/>
            <person name="Keller J."/>
        </authorList>
    </citation>
    <scope>NUCLEOTIDE SEQUENCE [LARGE SCALE GENOMIC DNA]</scope>
    <source>
        <strain evidence="2 3">SAG 2036</strain>
    </source>
</reference>
<accession>A0AAW1P1Z1</accession>
<gene>
    <name evidence="2" type="ORF">WJX73_006742</name>
</gene>
<proteinExistence type="predicted"/>
<comment type="caution">
    <text evidence="2">The sequence shown here is derived from an EMBL/GenBank/DDBJ whole genome shotgun (WGS) entry which is preliminary data.</text>
</comment>
<keyword evidence="3" id="KW-1185">Reference proteome</keyword>
<dbReference type="AlphaFoldDB" id="A0AAW1P1Z1"/>
<organism evidence="2 3">
    <name type="scientific">Symbiochloris irregularis</name>
    <dbReference type="NCBI Taxonomy" id="706552"/>
    <lineage>
        <taxon>Eukaryota</taxon>
        <taxon>Viridiplantae</taxon>
        <taxon>Chlorophyta</taxon>
        <taxon>core chlorophytes</taxon>
        <taxon>Trebouxiophyceae</taxon>
        <taxon>Trebouxiales</taxon>
        <taxon>Trebouxiaceae</taxon>
        <taxon>Symbiochloris</taxon>
    </lineage>
</organism>
<evidence type="ECO:0000313" key="2">
    <source>
        <dbReference type="EMBL" id="KAK9802918.1"/>
    </source>
</evidence>